<dbReference type="GO" id="GO:1990404">
    <property type="term" value="F:NAD+-protein mono-ADP-ribosyltransferase activity"/>
    <property type="evidence" value="ECO:0007669"/>
    <property type="project" value="TreeGrafter"/>
</dbReference>
<dbReference type="GO" id="GO:0003950">
    <property type="term" value="F:NAD+ poly-ADP-ribosyltransferase activity"/>
    <property type="evidence" value="ECO:0007669"/>
    <property type="project" value="UniProtKB-UniRule"/>
</dbReference>
<evidence type="ECO:0000313" key="6">
    <source>
        <dbReference type="EnsemblProtists" id="EKX46950"/>
    </source>
</evidence>
<keyword evidence="7" id="KW-1185">Reference proteome</keyword>
<dbReference type="InterPro" id="IPR051712">
    <property type="entry name" value="ARTD-AVP"/>
</dbReference>
<reference evidence="7" key="2">
    <citation type="submission" date="2012-11" db="EMBL/GenBank/DDBJ databases">
        <authorList>
            <person name="Kuo A."/>
            <person name="Curtis B.A."/>
            <person name="Tanifuji G."/>
            <person name="Burki F."/>
            <person name="Gruber A."/>
            <person name="Irimia M."/>
            <person name="Maruyama S."/>
            <person name="Arias M.C."/>
            <person name="Ball S.G."/>
            <person name="Gile G.H."/>
            <person name="Hirakawa Y."/>
            <person name="Hopkins J.F."/>
            <person name="Rensing S.A."/>
            <person name="Schmutz J."/>
            <person name="Symeonidi A."/>
            <person name="Elias M."/>
            <person name="Eveleigh R.J."/>
            <person name="Herman E.K."/>
            <person name="Klute M.J."/>
            <person name="Nakayama T."/>
            <person name="Obornik M."/>
            <person name="Reyes-Prieto A."/>
            <person name="Armbrust E.V."/>
            <person name="Aves S.J."/>
            <person name="Beiko R.G."/>
            <person name="Coutinho P."/>
            <person name="Dacks J.B."/>
            <person name="Durnford D.G."/>
            <person name="Fast N.M."/>
            <person name="Green B.R."/>
            <person name="Grisdale C."/>
            <person name="Hempe F."/>
            <person name="Henrissat B."/>
            <person name="Hoppner M.P."/>
            <person name="Ishida K.-I."/>
            <person name="Kim E."/>
            <person name="Koreny L."/>
            <person name="Kroth P.G."/>
            <person name="Liu Y."/>
            <person name="Malik S.-B."/>
            <person name="Maier U.G."/>
            <person name="McRose D."/>
            <person name="Mock T."/>
            <person name="Neilson J.A."/>
            <person name="Onodera N.T."/>
            <person name="Poole A.M."/>
            <person name="Pritham E.J."/>
            <person name="Richards T.A."/>
            <person name="Rocap G."/>
            <person name="Roy S.W."/>
            <person name="Sarai C."/>
            <person name="Schaack S."/>
            <person name="Shirato S."/>
            <person name="Slamovits C.H."/>
            <person name="Spencer D.F."/>
            <person name="Suzuki S."/>
            <person name="Worden A.Z."/>
            <person name="Zauner S."/>
            <person name="Barry K."/>
            <person name="Bell C."/>
            <person name="Bharti A.K."/>
            <person name="Crow J.A."/>
            <person name="Grimwood J."/>
            <person name="Kramer R."/>
            <person name="Lindquist E."/>
            <person name="Lucas S."/>
            <person name="Salamov A."/>
            <person name="McFadden G.I."/>
            <person name="Lane C.E."/>
            <person name="Keeling P.J."/>
            <person name="Gray M.W."/>
            <person name="Grigoriev I.V."/>
            <person name="Archibald J.M."/>
        </authorList>
    </citation>
    <scope>NUCLEOTIDE SEQUENCE</scope>
    <source>
        <strain evidence="7">CCMP2712</strain>
    </source>
</reference>
<keyword evidence="3" id="KW-1133">Transmembrane helix</keyword>
<dbReference type="InterPro" id="IPR012317">
    <property type="entry name" value="Poly(ADP-ribose)pol_cat_dom"/>
</dbReference>
<feature type="compositionally biased region" description="Basic and acidic residues" evidence="2">
    <location>
        <begin position="472"/>
        <end position="481"/>
    </location>
</feature>
<evidence type="ECO:0000313" key="5">
    <source>
        <dbReference type="EMBL" id="EKX46950.1"/>
    </source>
</evidence>
<dbReference type="PROSITE" id="PS51059">
    <property type="entry name" value="PARP_CATALYTIC"/>
    <property type="match status" value="1"/>
</dbReference>
<dbReference type="GeneID" id="17303514"/>
<proteinExistence type="predicted"/>
<keyword evidence="3" id="KW-0812">Transmembrane</keyword>
<dbReference type="EMBL" id="JH992992">
    <property type="protein sequence ID" value="EKX46950.1"/>
    <property type="molecule type" value="Genomic_DNA"/>
</dbReference>
<evidence type="ECO:0000256" key="3">
    <source>
        <dbReference type="SAM" id="Phobius"/>
    </source>
</evidence>
<gene>
    <name evidence="5" type="ORF">GUITHDRAFT_107301</name>
</gene>
<dbReference type="RefSeq" id="XP_005833930.1">
    <property type="nucleotide sequence ID" value="XM_005833873.1"/>
</dbReference>
<dbReference type="EC" id="2.4.2.-" evidence="1"/>
<dbReference type="KEGG" id="gtt:GUITHDRAFT_107301"/>
<dbReference type="PaxDb" id="55529-EKX46950"/>
<dbReference type="AlphaFoldDB" id="L1JFS3"/>
<dbReference type="eggNOG" id="KOG4177">
    <property type="taxonomic scope" value="Eukaryota"/>
</dbReference>
<reference evidence="5 7" key="1">
    <citation type="journal article" date="2012" name="Nature">
        <title>Algal genomes reveal evolutionary mosaicism and the fate of nucleomorphs.</title>
        <authorList>
            <consortium name="DOE Joint Genome Institute"/>
            <person name="Curtis B.A."/>
            <person name="Tanifuji G."/>
            <person name="Burki F."/>
            <person name="Gruber A."/>
            <person name="Irimia M."/>
            <person name="Maruyama S."/>
            <person name="Arias M.C."/>
            <person name="Ball S.G."/>
            <person name="Gile G.H."/>
            <person name="Hirakawa Y."/>
            <person name="Hopkins J.F."/>
            <person name="Kuo A."/>
            <person name="Rensing S.A."/>
            <person name="Schmutz J."/>
            <person name="Symeonidi A."/>
            <person name="Elias M."/>
            <person name="Eveleigh R.J."/>
            <person name="Herman E.K."/>
            <person name="Klute M.J."/>
            <person name="Nakayama T."/>
            <person name="Obornik M."/>
            <person name="Reyes-Prieto A."/>
            <person name="Armbrust E.V."/>
            <person name="Aves S.J."/>
            <person name="Beiko R.G."/>
            <person name="Coutinho P."/>
            <person name="Dacks J.B."/>
            <person name="Durnford D.G."/>
            <person name="Fast N.M."/>
            <person name="Green B.R."/>
            <person name="Grisdale C.J."/>
            <person name="Hempel F."/>
            <person name="Henrissat B."/>
            <person name="Hoppner M.P."/>
            <person name="Ishida K."/>
            <person name="Kim E."/>
            <person name="Koreny L."/>
            <person name="Kroth P.G."/>
            <person name="Liu Y."/>
            <person name="Malik S.B."/>
            <person name="Maier U.G."/>
            <person name="McRose D."/>
            <person name="Mock T."/>
            <person name="Neilson J.A."/>
            <person name="Onodera N.T."/>
            <person name="Poole A.M."/>
            <person name="Pritham E.J."/>
            <person name="Richards T.A."/>
            <person name="Rocap G."/>
            <person name="Roy S.W."/>
            <person name="Sarai C."/>
            <person name="Schaack S."/>
            <person name="Shirato S."/>
            <person name="Slamovits C.H."/>
            <person name="Spencer D.F."/>
            <person name="Suzuki S."/>
            <person name="Worden A.Z."/>
            <person name="Zauner S."/>
            <person name="Barry K."/>
            <person name="Bell C."/>
            <person name="Bharti A.K."/>
            <person name="Crow J.A."/>
            <person name="Grimwood J."/>
            <person name="Kramer R."/>
            <person name="Lindquist E."/>
            <person name="Lucas S."/>
            <person name="Salamov A."/>
            <person name="McFadden G.I."/>
            <person name="Lane C.E."/>
            <person name="Keeling P.J."/>
            <person name="Gray M.W."/>
            <person name="Grigoriev I.V."/>
            <person name="Archibald J.M."/>
        </authorList>
    </citation>
    <scope>NUCLEOTIDE SEQUENCE</scope>
    <source>
        <strain evidence="5 7">CCMP2712</strain>
    </source>
</reference>
<evidence type="ECO:0000313" key="7">
    <source>
        <dbReference type="Proteomes" id="UP000011087"/>
    </source>
</evidence>
<feature type="transmembrane region" description="Helical" evidence="3">
    <location>
        <begin position="95"/>
        <end position="124"/>
    </location>
</feature>
<keyword evidence="1" id="KW-0328">Glycosyltransferase</keyword>
<dbReference type="SUPFAM" id="SSF56399">
    <property type="entry name" value="ADP-ribosylation"/>
    <property type="match status" value="1"/>
</dbReference>
<sequence length="489" mass="55815">MLVFCKVEYFLWNDGGPDFFPSPILCWCYVVISILVVVLQGANQLFSNSDIAQTVMVVFESSMLLTHDNVLLFVFDMLESYNLYSLYGKIQTATFLMDLSAILNLIMLLLTYGMLTLLHVGGYAEDVQQRNRMKLQQRSPQITLDTSTDSSVVAEQASTVPATRMASAFPAYWHLRHEDDADCCFDVTAEWKERMQELISTTCKAEGVGKGRMNSNIGHTYLVVDRVLRIENHLSWKAYSWQRDVVAEQLKKNGVKQEPTAVATARSWMHQSLQLHEGSNEVLLLHGTPAEQVSKIVEEGMLDERMFSSGGIFGGGIYLAENSSKADEYCDPDPDGSCWMFLVRTVLGQPFMALAPRRDSRRPPRIEGTPRLYDSVIGLSRQQAPRACRGIHREFVVYDRRQAYAEFLIGQSVPVSFQYKNNQDGRGEQEKEQDQDQDQAQAQDQDQKQDQDQDQEQDQDQHQEQEQEQEQEPSKWRDSTKKFVVSVRL</sequence>
<reference evidence="6" key="3">
    <citation type="submission" date="2016-03" db="UniProtKB">
        <authorList>
            <consortium name="EnsemblProtists"/>
        </authorList>
    </citation>
    <scope>IDENTIFICATION</scope>
</reference>
<evidence type="ECO:0000256" key="1">
    <source>
        <dbReference type="RuleBase" id="RU362114"/>
    </source>
</evidence>
<feature type="compositionally biased region" description="Basic and acidic residues" evidence="2">
    <location>
        <begin position="423"/>
        <end position="434"/>
    </location>
</feature>
<feature type="domain" description="PARP catalytic" evidence="4">
    <location>
        <begin position="169"/>
        <end position="432"/>
    </location>
</feature>
<name>L1JFS3_GUITC</name>
<keyword evidence="3" id="KW-0472">Membrane</keyword>
<feature type="transmembrane region" description="Helical" evidence="3">
    <location>
        <begin position="20"/>
        <end position="39"/>
    </location>
</feature>
<protein>
    <recommendedName>
        <fullName evidence="1">Poly [ADP-ribose] polymerase</fullName>
        <shortName evidence="1">PARP</shortName>
        <ecNumber evidence="1">2.4.2.-</ecNumber>
    </recommendedName>
</protein>
<dbReference type="PANTHER" id="PTHR45740:SF2">
    <property type="entry name" value="POLY [ADP-RIBOSE] POLYMERASE"/>
    <property type="match status" value="1"/>
</dbReference>
<accession>L1JFS3</accession>
<keyword evidence="1" id="KW-0520">NAD</keyword>
<dbReference type="HOGENOM" id="CLU_558321_0_0_1"/>
<dbReference type="Gene3D" id="3.90.228.10">
    <property type="match status" value="1"/>
</dbReference>
<dbReference type="EnsemblProtists" id="EKX46950">
    <property type="protein sequence ID" value="EKX46950"/>
    <property type="gene ID" value="GUITHDRAFT_107301"/>
</dbReference>
<organism evidence="5">
    <name type="scientific">Guillardia theta (strain CCMP2712)</name>
    <name type="common">Cryptophyte</name>
    <dbReference type="NCBI Taxonomy" id="905079"/>
    <lineage>
        <taxon>Eukaryota</taxon>
        <taxon>Cryptophyceae</taxon>
        <taxon>Pyrenomonadales</taxon>
        <taxon>Geminigeraceae</taxon>
        <taxon>Guillardia</taxon>
    </lineage>
</organism>
<dbReference type="OrthoDB" id="422265at2759"/>
<dbReference type="STRING" id="905079.L1JFS3"/>
<evidence type="ECO:0000256" key="2">
    <source>
        <dbReference type="SAM" id="MobiDB-lite"/>
    </source>
</evidence>
<dbReference type="PANTHER" id="PTHR45740">
    <property type="entry name" value="POLY [ADP-RIBOSE] POLYMERASE"/>
    <property type="match status" value="1"/>
</dbReference>
<keyword evidence="1" id="KW-0808">Transferase</keyword>
<dbReference type="Pfam" id="PF00644">
    <property type="entry name" value="PARP"/>
    <property type="match status" value="1"/>
</dbReference>
<evidence type="ECO:0000259" key="4">
    <source>
        <dbReference type="PROSITE" id="PS51059"/>
    </source>
</evidence>
<dbReference type="Proteomes" id="UP000011087">
    <property type="component" value="Unassembled WGS sequence"/>
</dbReference>
<feature type="region of interest" description="Disordered" evidence="2">
    <location>
        <begin position="419"/>
        <end position="489"/>
    </location>
</feature>
<dbReference type="GO" id="GO:0005634">
    <property type="term" value="C:nucleus"/>
    <property type="evidence" value="ECO:0007669"/>
    <property type="project" value="TreeGrafter"/>
</dbReference>